<evidence type="ECO:0000256" key="2">
    <source>
        <dbReference type="ARBA" id="ARBA00005466"/>
    </source>
</evidence>
<evidence type="ECO:0000313" key="7">
    <source>
        <dbReference type="EMBL" id="MFC7403781.1"/>
    </source>
</evidence>
<dbReference type="PROSITE" id="PS51387">
    <property type="entry name" value="FAD_PCMH"/>
    <property type="match status" value="1"/>
</dbReference>
<dbReference type="Pfam" id="PF08031">
    <property type="entry name" value="BBE"/>
    <property type="match status" value="1"/>
</dbReference>
<dbReference type="PANTHER" id="PTHR42973">
    <property type="entry name" value="BINDING OXIDOREDUCTASE, PUTATIVE (AFU_ORTHOLOGUE AFUA_1G17690)-RELATED"/>
    <property type="match status" value="1"/>
</dbReference>
<feature type="domain" description="FAD-binding PCMH-type" evidence="6">
    <location>
        <begin position="37"/>
        <end position="207"/>
    </location>
</feature>
<evidence type="ECO:0000259" key="6">
    <source>
        <dbReference type="PROSITE" id="PS51387"/>
    </source>
</evidence>
<dbReference type="InterPro" id="IPR016166">
    <property type="entry name" value="FAD-bd_PCMH"/>
</dbReference>
<proteinExistence type="inferred from homology"/>
<dbReference type="Pfam" id="PF01565">
    <property type="entry name" value="FAD_binding_4"/>
    <property type="match status" value="1"/>
</dbReference>
<dbReference type="InterPro" id="IPR050416">
    <property type="entry name" value="FAD-linked_Oxidoreductase"/>
</dbReference>
<name>A0ABW2Q2Q9_9MICO</name>
<keyword evidence="5" id="KW-0560">Oxidoreductase</keyword>
<dbReference type="Proteomes" id="UP001596455">
    <property type="component" value="Unassembled WGS sequence"/>
</dbReference>
<keyword evidence="4" id="KW-0274">FAD</keyword>
<comment type="caution">
    <text evidence="7">The sequence shown here is derived from an EMBL/GenBank/DDBJ whole genome shotgun (WGS) entry which is preliminary data.</text>
</comment>
<dbReference type="InterPro" id="IPR016167">
    <property type="entry name" value="FAD-bd_PCMH_sub1"/>
</dbReference>
<dbReference type="InterPro" id="IPR012951">
    <property type="entry name" value="BBE"/>
</dbReference>
<sequence length="454" mass="47359">MTTLDHLDTLLGERLLRPGTDSFTTATRLEFAGLDDDRRVPSAVAQVTGPDDVAAALRAARESGAPVAVRTGGHSYARHPALAGAVVIDTRRMDGVEIDAERRLGWAQGGVLARAYTDAAFAHGLATGFGDTPTVGVAGLTLGGGIGFLSRRDGLTIDNLLSAEVVLADGSVVTADADQHPDLFWALRGGGGNFGVVTKLGLRLTPTTMVTGGMLVFDPTPALVAGLLTALLAAPDELSAMVNVMRTPPMPFLPAEMHGRPGLLVLPCWSGPAEDAERAFAPIRALGEPVVDTVGEQPYPALLEGPPGSDQPVFPDVRTGFVDAVDEEWAAAAIDVVATAPTPMAVVNLRVMGGAIARVSTDATAFAHRDRGIMASVGAMFFDPTLAPAAQEWTASAARRLTTGTAGYVNFMTGAAASDVEAAYPGETLERLREVKRTYDPENVFRAVHNVHPA</sequence>
<evidence type="ECO:0000256" key="1">
    <source>
        <dbReference type="ARBA" id="ARBA00001974"/>
    </source>
</evidence>
<evidence type="ECO:0000313" key="8">
    <source>
        <dbReference type="Proteomes" id="UP001596455"/>
    </source>
</evidence>
<evidence type="ECO:0000256" key="3">
    <source>
        <dbReference type="ARBA" id="ARBA00022630"/>
    </source>
</evidence>
<reference evidence="8" key="1">
    <citation type="journal article" date="2019" name="Int. J. Syst. Evol. Microbiol.">
        <title>The Global Catalogue of Microorganisms (GCM) 10K type strain sequencing project: providing services to taxonomists for standard genome sequencing and annotation.</title>
        <authorList>
            <consortium name="The Broad Institute Genomics Platform"/>
            <consortium name="The Broad Institute Genome Sequencing Center for Infectious Disease"/>
            <person name="Wu L."/>
            <person name="Ma J."/>
        </authorList>
    </citation>
    <scope>NUCLEOTIDE SEQUENCE [LARGE SCALE GENOMIC DNA]</scope>
    <source>
        <strain evidence="8">JCM 1490</strain>
    </source>
</reference>
<dbReference type="PANTHER" id="PTHR42973:SF39">
    <property type="entry name" value="FAD-BINDING PCMH-TYPE DOMAIN-CONTAINING PROTEIN"/>
    <property type="match status" value="1"/>
</dbReference>
<protein>
    <submittedName>
        <fullName evidence="7">FAD-binding oxidoreductase</fullName>
    </submittedName>
</protein>
<dbReference type="RefSeq" id="WP_382390567.1">
    <property type="nucleotide sequence ID" value="NZ_JBHTCQ010000001.1"/>
</dbReference>
<dbReference type="Gene3D" id="3.40.462.20">
    <property type="match status" value="1"/>
</dbReference>
<dbReference type="Gene3D" id="3.30.465.10">
    <property type="match status" value="1"/>
</dbReference>
<accession>A0ABW2Q2Q9</accession>
<organism evidence="7 8">
    <name type="scientific">Georgenia alba</name>
    <dbReference type="NCBI Taxonomy" id="2233858"/>
    <lineage>
        <taxon>Bacteria</taxon>
        <taxon>Bacillati</taxon>
        <taxon>Actinomycetota</taxon>
        <taxon>Actinomycetes</taxon>
        <taxon>Micrococcales</taxon>
        <taxon>Bogoriellaceae</taxon>
        <taxon>Georgenia</taxon>
    </lineage>
</organism>
<keyword evidence="3" id="KW-0285">Flavoprotein</keyword>
<evidence type="ECO:0000256" key="4">
    <source>
        <dbReference type="ARBA" id="ARBA00022827"/>
    </source>
</evidence>
<dbReference type="EMBL" id="JBHTCQ010000001">
    <property type="protein sequence ID" value="MFC7403781.1"/>
    <property type="molecule type" value="Genomic_DNA"/>
</dbReference>
<comment type="similarity">
    <text evidence="2">Belongs to the oxygen-dependent FAD-linked oxidoreductase family.</text>
</comment>
<dbReference type="InterPro" id="IPR006094">
    <property type="entry name" value="Oxid_FAD_bind_N"/>
</dbReference>
<comment type="cofactor">
    <cofactor evidence="1">
        <name>FAD</name>
        <dbReference type="ChEBI" id="CHEBI:57692"/>
    </cofactor>
</comment>
<evidence type="ECO:0000256" key="5">
    <source>
        <dbReference type="ARBA" id="ARBA00023002"/>
    </source>
</evidence>
<dbReference type="InterPro" id="IPR036318">
    <property type="entry name" value="FAD-bd_PCMH-like_sf"/>
</dbReference>
<dbReference type="Gene3D" id="3.30.43.10">
    <property type="entry name" value="Uridine Diphospho-n-acetylenolpyruvylglucosamine Reductase, domain 2"/>
    <property type="match status" value="1"/>
</dbReference>
<keyword evidence="8" id="KW-1185">Reference proteome</keyword>
<dbReference type="InterPro" id="IPR016169">
    <property type="entry name" value="FAD-bd_PCMH_sub2"/>
</dbReference>
<dbReference type="SUPFAM" id="SSF56176">
    <property type="entry name" value="FAD-binding/transporter-associated domain-like"/>
    <property type="match status" value="1"/>
</dbReference>
<gene>
    <name evidence="7" type="ORF">ACFQQL_01565</name>
</gene>